<keyword evidence="2" id="KW-1185">Reference proteome</keyword>
<evidence type="ECO:0000313" key="2">
    <source>
        <dbReference type="Proteomes" id="UP001055879"/>
    </source>
</evidence>
<name>A0ACB8ZX62_ARCLA</name>
<gene>
    <name evidence="1" type="ORF">L6452_27869</name>
</gene>
<accession>A0ACB8ZX62</accession>
<proteinExistence type="predicted"/>
<dbReference type="EMBL" id="CM042055">
    <property type="protein sequence ID" value="KAI3702143.1"/>
    <property type="molecule type" value="Genomic_DNA"/>
</dbReference>
<reference evidence="2" key="1">
    <citation type="journal article" date="2022" name="Mol. Ecol. Resour.">
        <title>The genomes of chicory, endive, great burdock and yacon provide insights into Asteraceae palaeo-polyploidization history and plant inulin production.</title>
        <authorList>
            <person name="Fan W."/>
            <person name="Wang S."/>
            <person name="Wang H."/>
            <person name="Wang A."/>
            <person name="Jiang F."/>
            <person name="Liu H."/>
            <person name="Zhao H."/>
            <person name="Xu D."/>
            <person name="Zhang Y."/>
        </authorList>
    </citation>
    <scope>NUCLEOTIDE SEQUENCE [LARGE SCALE GENOMIC DNA]</scope>
    <source>
        <strain evidence="2">cv. Niubang</strain>
    </source>
</reference>
<reference evidence="1 2" key="2">
    <citation type="journal article" date="2022" name="Mol. Ecol. Resour.">
        <title>The genomes of chicory, endive, great burdock and yacon provide insights into Asteraceae paleo-polyploidization history and plant inulin production.</title>
        <authorList>
            <person name="Fan W."/>
            <person name="Wang S."/>
            <person name="Wang H."/>
            <person name="Wang A."/>
            <person name="Jiang F."/>
            <person name="Liu H."/>
            <person name="Zhao H."/>
            <person name="Xu D."/>
            <person name="Zhang Y."/>
        </authorList>
    </citation>
    <scope>NUCLEOTIDE SEQUENCE [LARGE SCALE GENOMIC DNA]</scope>
    <source>
        <strain evidence="2">cv. Niubang</strain>
    </source>
</reference>
<evidence type="ECO:0000313" key="1">
    <source>
        <dbReference type="EMBL" id="KAI3702143.1"/>
    </source>
</evidence>
<sequence length="111" mass="12526">MDTFVCLLAVSLLLTDRAALLTFKAVLHEPYLGTNLRDNKIIGRIPRSMVDLSSLKHLDLRNNMIYGTIPRNIGKLQMLSRALLSVKLGLKTLSSKKEKSEHSFFVVKKET</sequence>
<comment type="caution">
    <text evidence="1">The sequence shown here is derived from an EMBL/GenBank/DDBJ whole genome shotgun (WGS) entry which is preliminary data.</text>
</comment>
<dbReference type="Proteomes" id="UP001055879">
    <property type="component" value="Linkage Group LG09"/>
</dbReference>
<protein>
    <submittedName>
        <fullName evidence="1">Uncharacterized protein</fullName>
    </submittedName>
</protein>
<organism evidence="1 2">
    <name type="scientific">Arctium lappa</name>
    <name type="common">Greater burdock</name>
    <name type="synonym">Lappa major</name>
    <dbReference type="NCBI Taxonomy" id="4217"/>
    <lineage>
        <taxon>Eukaryota</taxon>
        <taxon>Viridiplantae</taxon>
        <taxon>Streptophyta</taxon>
        <taxon>Embryophyta</taxon>
        <taxon>Tracheophyta</taxon>
        <taxon>Spermatophyta</taxon>
        <taxon>Magnoliopsida</taxon>
        <taxon>eudicotyledons</taxon>
        <taxon>Gunneridae</taxon>
        <taxon>Pentapetalae</taxon>
        <taxon>asterids</taxon>
        <taxon>campanulids</taxon>
        <taxon>Asterales</taxon>
        <taxon>Asteraceae</taxon>
        <taxon>Carduoideae</taxon>
        <taxon>Cardueae</taxon>
        <taxon>Arctiinae</taxon>
        <taxon>Arctium</taxon>
    </lineage>
</organism>